<dbReference type="AlphaFoldDB" id="A0A9N7MTY6"/>
<accession>A0A9N7MTY6</accession>
<sequence>GPSSFTHTGYPRGVDDKTTGCSNQPGHSRDDDNNDDQTNTHNGDSGDKDKEVHEKQMFKLFRAWYSEHIEELRLITDHIEVESLAYMNRGSTRQSNVEPRMWSLSMPPTTTRSDRQPIHLPSNNIELSLGFVFLSKEELICAIQLYHLQQKVECRTPKSCTSRLKSVCRYEGCSYKLCARANRDVWRITTLKLEHTCEGSLTHNRHRSANSKVLAHIYASTIQINPQTVSTRRIIEQMPEEHGLSISYNVSLRARHRAFEKVYGGHEESWGRLPGYLHMLQVRNPGTIVELQRDGE</sequence>
<reference evidence="2" key="1">
    <citation type="submission" date="2019-12" db="EMBL/GenBank/DDBJ databases">
        <authorList>
            <person name="Scholes J."/>
        </authorList>
    </citation>
    <scope>NUCLEOTIDE SEQUENCE</scope>
</reference>
<dbReference type="Proteomes" id="UP001153555">
    <property type="component" value="Unassembled WGS sequence"/>
</dbReference>
<evidence type="ECO:0000313" key="3">
    <source>
        <dbReference type="Proteomes" id="UP001153555"/>
    </source>
</evidence>
<organism evidence="2 3">
    <name type="scientific">Striga hermonthica</name>
    <name type="common">Purple witchweed</name>
    <name type="synonym">Buchnera hermonthica</name>
    <dbReference type="NCBI Taxonomy" id="68872"/>
    <lineage>
        <taxon>Eukaryota</taxon>
        <taxon>Viridiplantae</taxon>
        <taxon>Streptophyta</taxon>
        <taxon>Embryophyta</taxon>
        <taxon>Tracheophyta</taxon>
        <taxon>Spermatophyta</taxon>
        <taxon>Magnoliopsida</taxon>
        <taxon>eudicotyledons</taxon>
        <taxon>Gunneridae</taxon>
        <taxon>Pentapetalae</taxon>
        <taxon>asterids</taxon>
        <taxon>lamiids</taxon>
        <taxon>Lamiales</taxon>
        <taxon>Orobanchaceae</taxon>
        <taxon>Buchnereae</taxon>
        <taxon>Striga</taxon>
    </lineage>
</organism>
<evidence type="ECO:0000256" key="1">
    <source>
        <dbReference type="SAM" id="MobiDB-lite"/>
    </source>
</evidence>
<dbReference type="PANTHER" id="PTHR31973">
    <property type="entry name" value="POLYPROTEIN, PUTATIVE-RELATED"/>
    <property type="match status" value="1"/>
</dbReference>
<feature type="non-terminal residue" evidence="2">
    <location>
        <position position="296"/>
    </location>
</feature>
<feature type="region of interest" description="Disordered" evidence="1">
    <location>
        <begin position="1"/>
        <end position="51"/>
    </location>
</feature>
<name>A0A9N7MTY6_STRHE</name>
<keyword evidence="3" id="KW-1185">Reference proteome</keyword>
<feature type="non-terminal residue" evidence="2">
    <location>
        <position position="1"/>
    </location>
</feature>
<gene>
    <name evidence="2" type="ORF">SHERM_18053</name>
</gene>
<protein>
    <recommendedName>
        <fullName evidence="4">Transposase MuDR plant domain-containing protein</fullName>
    </recommendedName>
</protein>
<evidence type="ECO:0000313" key="2">
    <source>
        <dbReference type="EMBL" id="CAA0819786.1"/>
    </source>
</evidence>
<evidence type="ECO:0008006" key="4">
    <source>
        <dbReference type="Google" id="ProtNLM"/>
    </source>
</evidence>
<dbReference type="OrthoDB" id="926692at2759"/>
<dbReference type="EMBL" id="CACSLK010019616">
    <property type="protein sequence ID" value="CAA0819786.1"/>
    <property type="molecule type" value="Genomic_DNA"/>
</dbReference>
<dbReference type="PANTHER" id="PTHR31973:SF187">
    <property type="entry name" value="MUTATOR TRANSPOSASE MUDRA PROTEIN"/>
    <property type="match status" value="1"/>
</dbReference>
<comment type="caution">
    <text evidence="2">The sequence shown here is derived from an EMBL/GenBank/DDBJ whole genome shotgun (WGS) entry which is preliminary data.</text>
</comment>
<feature type="region of interest" description="Disordered" evidence="1">
    <location>
        <begin position="97"/>
        <end position="116"/>
    </location>
</feature>
<proteinExistence type="predicted"/>